<feature type="region of interest" description="Disordered" evidence="1">
    <location>
        <begin position="88"/>
        <end position="191"/>
    </location>
</feature>
<gene>
    <name evidence="2" type="primary">l(1)G0196</name>
    <name evidence="2" type="ORF">EVAR_90740_1</name>
</gene>
<reference evidence="2 3" key="1">
    <citation type="journal article" date="2019" name="Commun. Biol.">
        <title>The bagworm genome reveals a unique fibroin gene that provides high tensile strength.</title>
        <authorList>
            <person name="Kono N."/>
            <person name="Nakamura H."/>
            <person name="Ohtoshi R."/>
            <person name="Tomita M."/>
            <person name="Numata K."/>
            <person name="Arakawa K."/>
        </authorList>
    </citation>
    <scope>NUCLEOTIDE SEQUENCE [LARGE SCALE GENOMIC DNA]</scope>
</reference>
<accession>A0A4C1ZXM2</accession>
<evidence type="ECO:0000313" key="2">
    <source>
        <dbReference type="EMBL" id="GBP91779.1"/>
    </source>
</evidence>
<evidence type="ECO:0000256" key="1">
    <source>
        <dbReference type="SAM" id="MobiDB-lite"/>
    </source>
</evidence>
<comment type="caution">
    <text evidence="2">The sequence shown here is derived from an EMBL/GenBank/DDBJ whole genome shotgun (WGS) entry which is preliminary data.</text>
</comment>
<organism evidence="2 3">
    <name type="scientific">Eumeta variegata</name>
    <name type="common">Bagworm moth</name>
    <name type="synonym">Eumeta japonica</name>
    <dbReference type="NCBI Taxonomy" id="151549"/>
    <lineage>
        <taxon>Eukaryota</taxon>
        <taxon>Metazoa</taxon>
        <taxon>Ecdysozoa</taxon>
        <taxon>Arthropoda</taxon>
        <taxon>Hexapoda</taxon>
        <taxon>Insecta</taxon>
        <taxon>Pterygota</taxon>
        <taxon>Neoptera</taxon>
        <taxon>Endopterygota</taxon>
        <taxon>Lepidoptera</taxon>
        <taxon>Glossata</taxon>
        <taxon>Ditrysia</taxon>
        <taxon>Tineoidea</taxon>
        <taxon>Psychidae</taxon>
        <taxon>Oiketicinae</taxon>
        <taxon>Eumeta</taxon>
    </lineage>
</organism>
<keyword evidence="3" id="KW-1185">Reference proteome</keyword>
<feature type="region of interest" description="Disordered" evidence="1">
    <location>
        <begin position="203"/>
        <end position="228"/>
    </location>
</feature>
<feature type="region of interest" description="Disordered" evidence="1">
    <location>
        <begin position="329"/>
        <end position="355"/>
    </location>
</feature>
<name>A0A4C1ZXM2_EUMVA</name>
<dbReference type="AlphaFoldDB" id="A0A4C1ZXM2"/>
<dbReference type="EMBL" id="BGZK01002207">
    <property type="protein sequence ID" value="GBP91779.1"/>
    <property type="molecule type" value="Genomic_DNA"/>
</dbReference>
<protein>
    <submittedName>
        <fullName evidence="2">Inositol hexakisphosphate and diphosphoinositol-pentakisphosphate kinase</fullName>
    </submittedName>
</protein>
<feature type="compositionally biased region" description="Basic and acidic residues" evidence="1">
    <location>
        <begin position="379"/>
        <end position="391"/>
    </location>
</feature>
<dbReference type="STRING" id="151549.A0A4C1ZXM2"/>
<sequence>MLGAGARAAAAISAGKPHLFSTAVISGSSSAPNLRIMIPTSANSSTALEGFGGVPAIRPLETLHNALSLRQLDAFLERVTAAPVLVPAPDARPLHPHKPSSPTNSVGWSGPSSLMSSSGEPPSGLSSAGPSSPNSNYPSTSTTDSHRQNIAESSHWSRVSHRAGAWGGESAGDASTPRYHPPGSISGDVTPVSCASDLEFNSNEATAGSLTDHDLTSAEGEDEDDATLSADTCGSPLRLVRNDLSPQACAASATATATATATPTFDFYGLDIHNTKESLYKDMPSSSKNYNFDVGTKNKCTKTNDGSLQSKYLSMANFSATLSGGRSKLNKKNDLLNNGSRRYSDSSAHKTSNTQIATSRFTTTLVSEDALNPSTSVDAKSDNNLSRHEGAESQLPVVTRAKTASVKPGFAIANHDCDLQERISE</sequence>
<evidence type="ECO:0000313" key="3">
    <source>
        <dbReference type="Proteomes" id="UP000299102"/>
    </source>
</evidence>
<dbReference type="GO" id="GO:0016301">
    <property type="term" value="F:kinase activity"/>
    <property type="evidence" value="ECO:0007669"/>
    <property type="project" value="UniProtKB-KW"/>
</dbReference>
<proteinExistence type="predicted"/>
<feature type="region of interest" description="Disordered" evidence="1">
    <location>
        <begin position="372"/>
        <end position="392"/>
    </location>
</feature>
<keyword evidence="2" id="KW-0418">Kinase</keyword>
<dbReference type="Proteomes" id="UP000299102">
    <property type="component" value="Unassembled WGS sequence"/>
</dbReference>
<dbReference type="OrthoDB" id="18042at2759"/>
<feature type="compositionally biased region" description="Low complexity" evidence="1">
    <location>
        <begin position="105"/>
        <end position="141"/>
    </location>
</feature>
<keyword evidence="2" id="KW-0808">Transferase</keyword>